<feature type="region of interest" description="Disordered" evidence="2">
    <location>
        <begin position="1"/>
        <end position="27"/>
    </location>
</feature>
<comment type="caution">
    <text evidence="4">The sequence shown here is derived from an EMBL/GenBank/DDBJ whole genome shotgun (WGS) entry which is preliminary data.</text>
</comment>
<accession>A0AA41X1V2</accession>
<evidence type="ECO:0000259" key="3">
    <source>
        <dbReference type="Pfam" id="PF09994"/>
    </source>
</evidence>
<evidence type="ECO:0000313" key="4">
    <source>
        <dbReference type="EMBL" id="MCP1175655.1"/>
    </source>
</evidence>
<evidence type="ECO:0000256" key="1">
    <source>
        <dbReference type="SAM" id="Coils"/>
    </source>
</evidence>
<dbReference type="PANTHER" id="PTHR33840:SF1">
    <property type="entry name" value="TLE1 PHOSPHOLIPASE DOMAIN-CONTAINING PROTEIN"/>
    <property type="match status" value="1"/>
</dbReference>
<keyword evidence="5" id="KW-1185">Reference proteome</keyword>
<dbReference type="InterPro" id="IPR018712">
    <property type="entry name" value="Tle1-like_cat"/>
</dbReference>
<keyword evidence="1" id="KW-0175">Coiled coil</keyword>
<sequence length="847" mass="94491">MTTVRFAPPCPNKPFDLSPQEESRKQSWKDANLKVPAPCEEELHFGFFFDGTRNNRDNDRPRQAHSNVARLFDLFDVDRRATELRQYRFASYAAGVGTPFYKEVGDLGIGIHAVAGAAAGWGGECRINWGLLQMHNHLHYHYYDHPLSDRYTDRELVKQMSADINAPEIQMQNLGSSATIERELKGKYRAKGEFDRDLRAGVGSFASLTSVARTNWREVNTKGRRRVLNERKAALAKALGNLPKERKPIIKRIRLHVFGFSRGSAQARVFCNWLRDACDANGERLSLCGIPVQIDFLGLFDTVVSAGMAQSMIETMVSGHGAWGQKRWMRIPGPDLVKRCVHLVSGHEVRGSFPLDSAFGSNVEEFVYPGVHSDLGGGYEPGEQGRGRRIDWTPDDSAKLSQVSLSHMYREAVISGVPLMKPSAAPRELQDQFKVDPDLIKAFNAYRAATVETTAASTPDLIHHHYGYFLRWRHRWLGKVASMPSVQHAAKTDQTDLLTSDAELAEELKWVKRYSSYQNLVPSWAKGHYIGWIMEGGKWTVEAGVTSLGSLVAGVAGTGGRAALQNAVPEAPGGPIAYIPAVGAVQGATLFLRAKQALGNKFDSWSAVQSAWDNNDVPQAVDHFFSRYVHDSRAWFKPVGDDNDVWYRKQQNALDKVAAKDAALKNPPPVKINALTAKVGVPPPPPLTQEERSMLELHDRLKRQREAKGQTEDEALKDPTYTEQLPQQTSGRELWQMWGFLRWRTVYGDKYMDYRTAYPQLASLDATALKRRMKALESQFKQMRSRSEELGKTLNDMASSGMPPPDMVNEMGGLYQGMQATEEEMAAVTAFMEDLDAGGGYGASRAP</sequence>
<dbReference type="RefSeq" id="WP_253542798.1">
    <property type="nucleotide sequence ID" value="NZ_JAMYWC010000011.1"/>
</dbReference>
<dbReference type="Proteomes" id="UP001162793">
    <property type="component" value="Unassembled WGS sequence"/>
</dbReference>
<organism evidence="4 5">
    <name type="scientific">Ralstonia chuxiongensis</name>
    <dbReference type="NCBI Taxonomy" id="2957504"/>
    <lineage>
        <taxon>Bacteria</taxon>
        <taxon>Pseudomonadati</taxon>
        <taxon>Pseudomonadota</taxon>
        <taxon>Betaproteobacteria</taxon>
        <taxon>Burkholderiales</taxon>
        <taxon>Burkholderiaceae</taxon>
        <taxon>Ralstonia</taxon>
    </lineage>
</organism>
<feature type="compositionally biased region" description="Basic and acidic residues" evidence="2">
    <location>
        <begin position="704"/>
        <end position="717"/>
    </location>
</feature>
<name>A0AA41X1V2_9RALS</name>
<evidence type="ECO:0000313" key="5">
    <source>
        <dbReference type="Proteomes" id="UP001162793"/>
    </source>
</evidence>
<protein>
    <submittedName>
        <fullName evidence="4">DUF2235 domain-containing protein</fullName>
    </submittedName>
</protein>
<feature type="region of interest" description="Disordered" evidence="2">
    <location>
        <begin position="704"/>
        <end position="727"/>
    </location>
</feature>
<dbReference type="EMBL" id="JAMYWC010000011">
    <property type="protein sequence ID" value="MCP1175655.1"/>
    <property type="molecule type" value="Genomic_DNA"/>
</dbReference>
<dbReference type="PANTHER" id="PTHR33840">
    <property type="match status" value="1"/>
</dbReference>
<feature type="domain" description="T6SS Phospholipase effector Tle1-like catalytic" evidence="3">
    <location>
        <begin position="289"/>
        <end position="411"/>
    </location>
</feature>
<dbReference type="AlphaFoldDB" id="A0AA41X1V2"/>
<feature type="coiled-coil region" evidence="1">
    <location>
        <begin position="766"/>
        <end position="793"/>
    </location>
</feature>
<gene>
    <name evidence="4" type="ORF">NKG59_25085</name>
</gene>
<dbReference type="Pfam" id="PF09994">
    <property type="entry name" value="T6SS_Tle1-like_cat"/>
    <property type="match status" value="1"/>
</dbReference>
<evidence type="ECO:0000256" key="2">
    <source>
        <dbReference type="SAM" id="MobiDB-lite"/>
    </source>
</evidence>
<proteinExistence type="predicted"/>
<reference evidence="5" key="1">
    <citation type="journal article" date="2023" name="Front. Microbiol.">
        <title>Ralstonia chuxiongensis sp. nov., Ralstonia mojiangensis sp. nov., and Ralstonia soli sp. nov., isolated from tobacco fields, are three novel species in the family Burkholderiaceae.</title>
        <authorList>
            <person name="Lu C.H."/>
            <person name="Zhang Y.Y."/>
            <person name="Jiang N."/>
            <person name="Chen W."/>
            <person name="Shao X."/>
            <person name="Zhao Z.M."/>
            <person name="Lu W.L."/>
            <person name="Hu X."/>
            <person name="Xi Y.X."/>
            <person name="Zou S.Y."/>
            <person name="Wei Q.J."/>
            <person name="Lin Z.L."/>
            <person name="Gong L."/>
            <person name="Gai X.T."/>
            <person name="Zhang L.Q."/>
            <person name="Li J.Y."/>
            <person name="Jin Y."/>
            <person name="Xia Z.Y."/>
        </authorList>
    </citation>
    <scope>NUCLEOTIDE SEQUENCE [LARGE SCALE GENOMIC DNA]</scope>
    <source>
        <strain evidence="5">21YRMH01-3</strain>
    </source>
</reference>